<reference evidence="8" key="1">
    <citation type="submission" date="2023-03" db="EMBL/GenBank/DDBJ databases">
        <authorList>
            <person name="Steffen K."/>
            <person name="Cardenas P."/>
        </authorList>
    </citation>
    <scope>NUCLEOTIDE SEQUENCE</scope>
</reference>
<organism evidence="8 9">
    <name type="scientific">Geodia barretti</name>
    <name type="common">Barrett's horny sponge</name>
    <dbReference type="NCBI Taxonomy" id="519541"/>
    <lineage>
        <taxon>Eukaryota</taxon>
        <taxon>Metazoa</taxon>
        <taxon>Porifera</taxon>
        <taxon>Demospongiae</taxon>
        <taxon>Heteroscleromorpha</taxon>
        <taxon>Tetractinellida</taxon>
        <taxon>Astrophorina</taxon>
        <taxon>Geodiidae</taxon>
        <taxon>Geodia</taxon>
    </lineage>
</organism>
<dbReference type="Proteomes" id="UP001174909">
    <property type="component" value="Unassembled WGS sequence"/>
</dbReference>
<keyword evidence="3" id="KW-0963">Cytoplasm</keyword>
<dbReference type="AlphaFoldDB" id="A0AA35RRP7"/>
<keyword evidence="4" id="KW-0493">Microtubule</keyword>
<feature type="domain" description="Gamma tubulin complex component protein N-terminal" evidence="7">
    <location>
        <begin position="1"/>
        <end position="82"/>
    </location>
</feature>
<evidence type="ECO:0000256" key="3">
    <source>
        <dbReference type="ARBA" id="ARBA00022490"/>
    </source>
</evidence>
<dbReference type="InterPro" id="IPR041470">
    <property type="entry name" value="GCP_N"/>
</dbReference>
<gene>
    <name evidence="8" type="ORF">GBAR_LOCUS9517</name>
</gene>
<feature type="domain" description="Gamma tubulin complex component C-terminal" evidence="6">
    <location>
        <begin position="87"/>
        <end position="397"/>
    </location>
</feature>
<dbReference type="Gene3D" id="1.20.120.1900">
    <property type="entry name" value="Gamma-tubulin complex, C-terminal domain"/>
    <property type="match status" value="1"/>
</dbReference>
<dbReference type="GO" id="GO:0000278">
    <property type="term" value="P:mitotic cell cycle"/>
    <property type="evidence" value="ECO:0007669"/>
    <property type="project" value="TreeGrafter"/>
</dbReference>
<accession>A0AA35RRP7</accession>
<evidence type="ECO:0000256" key="1">
    <source>
        <dbReference type="ARBA" id="ARBA00004245"/>
    </source>
</evidence>
<dbReference type="GO" id="GO:0031122">
    <property type="term" value="P:cytoplasmic microtubule organization"/>
    <property type="evidence" value="ECO:0007669"/>
    <property type="project" value="TreeGrafter"/>
</dbReference>
<evidence type="ECO:0000259" key="7">
    <source>
        <dbReference type="Pfam" id="PF17681"/>
    </source>
</evidence>
<dbReference type="EMBL" id="CASHTH010001436">
    <property type="protein sequence ID" value="CAI8015361.1"/>
    <property type="molecule type" value="Genomic_DNA"/>
</dbReference>
<dbReference type="GO" id="GO:0051321">
    <property type="term" value="P:meiotic cell cycle"/>
    <property type="evidence" value="ECO:0007669"/>
    <property type="project" value="TreeGrafter"/>
</dbReference>
<name>A0AA35RRP7_GEOBA</name>
<comment type="caution">
    <text evidence="8">The sequence shown here is derived from an EMBL/GenBank/DDBJ whole genome shotgun (WGS) entry which is preliminary data.</text>
</comment>
<comment type="subcellular location">
    <subcellularLocation>
        <location evidence="1">Cytoplasm</location>
        <location evidence="1">Cytoskeleton</location>
    </subcellularLocation>
</comment>
<dbReference type="GO" id="GO:0000922">
    <property type="term" value="C:spindle pole"/>
    <property type="evidence" value="ECO:0007669"/>
    <property type="project" value="InterPro"/>
</dbReference>
<dbReference type="FunFam" id="1.20.120.1900:FF:000037">
    <property type="entry name" value="Gamma-tubulin complex component"/>
    <property type="match status" value="1"/>
</dbReference>
<evidence type="ECO:0000256" key="5">
    <source>
        <dbReference type="ARBA" id="ARBA00023212"/>
    </source>
</evidence>
<evidence type="ECO:0000256" key="4">
    <source>
        <dbReference type="ARBA" id="ARBA00022701"/>
    </source>
</evidence>
<dbReference type="PANTHER" id="PTHR19302">
    <property type="entry name" value="GAMMA TUBULIN COMPLEX PROTEIN"/>
    <property type="match status" value="1"/>
</dbReference>
<dbReference type="GO" id="GO:0051011">
    <property type="term" value="F:microtubule minus-end binding"/>
    <property type="evidence" value="ECO:0007669"/>
    <property type="project" value="TreeGrafter"/>
</dbReference>
<dbReference type="Pfam" id="PF04130">
    <property type="entry name" value="GCP_C_terminal"/>
    <property type="match status" value="1"/>
</dbReference>
<dbReference type="InterPro" id="IPR040457">
    <property type="entry name" value="GCP_C"/>
</dbReference>
<evidence type="ECO:0000313" key="8">
    <source>
        <dbReference type="EMBL" id="CAI8015361.1"/>
    </source>
</evidence>
<keyword evidence="5" id="KW-0206">Cytoskeleton</keyword>
<dbReference type="GO" id="GO:0051225">
    <property type="term" value="P:spindle assembly"/>
    <property type="evidence" value="ECO:0007669"/>
    <property type="project" value="TreeGrafter"/>
</dbReference>
<proteinExistence type="inferred from homology"/>
<dbReference type="GO" id="GO:0043015">
    <property type="term" value="F:gamma-tubulin binding"/>
    <property type="evidence" value="ECO:0007669"/>
    <property type="project" value="InterPro"/>
</dbReference>
<dbReference type="PANTHER" id="PTHR19302:SF14">
    <property type="entry name" value="GAMMA-TUBULIN COMPLEX COMPONENT 3"/>
    <property type="match status" value="1"/>
</dbReference>
<keyword evidence="9" id="KW-1185">Reference proteome</keyword>
<comment type="similarity">
    <text evidence="2">Belongs to the TUBGCP family.</text>
</comment>
<evidence type="ECO:0000313" key="9">
    <source>
        <dbReference type="Proteomes" id="UP001174909"/>
    </source>
</evidence>
<evidence type="ECO:0000256" key="2">
    <source>
        <dbReference type="ARBA" id="ARBA00010337"/>
    </source>
</evidence>
<dbReference type="InterPro" id="IPR007259">
    <property type="entry name" value="GCP"/>
</dbReference>
<protein>
    <submittedName>
        <fullName evidence="8">Gamma-tubulin complex component 3</fullName>
    </submittedName>
</protein>
<sequence length="414" mass="48116">MVPSFISEDLAKKILIIGKSINFLRQVCHDHTPLWSPSLRLWFTTESGEVTFSSMTGSSLQSVVAQTYTETSRHLLQIMNTKYSFGKHLQAIRKYLLLGQGDLIRHLMDLLAQSSSKPAVSLYLHNLTGTLETAIRATNAQFEDPDILKRLDVQKLEPSLQDQGWDVFSLQYHVDGPISTVFTAENMLTYLKVFNFLWRAKRVQYYLSHVWNEQTAHYRSLQSIPDAYCNSVYWQVMECNWDSLLKKVREAEDLDQIISAHDTFLQQITSQSLLNTDGQPLLSLLRMLFDLIISFREKQTSMLATALGEVERRRDWDLQSLSRERQGVWGVREKEEEGEMEMRASFAEETVPKLHSEFAVLYDLFKDKVVDFMHKLTAHSEQKLRFLCFRLDFNEFYSSSSSELRSTSFIRKMK</sequence>
<dbReference type="GO" id="GO:0007020">
    <property type="term" value="P:microtubule nucleation"/>
    <property type="evidence" value="ECO:0007669"/>
    <property type="project" value="InterPro"/>
</dbReference>
<dbReference type="GO" id="GO:0005874">
    <property type="term" value="C:microtubule"/>
    <property type="evidence" value="ECO:0007669"/>
    <property type="project" value="UniProtKB-KW"/>
</dbReference>
<dbReference type="Pfam" id="PF17681">
    <property type="entry name" value="GCP_N_terminal"/>
    <property type="match status" value="1"/>
</dbReference>
<dbReference type="GO" id="GO:0000930">
    <property type="term" value="C:gamma-tubulin complex"/>
    <property type="evidence" value="ECO:0007669"/>
    <property type="project" value="TreeGrafter"/>
</dbReference>
<evidence type="ECO:0000259" key="6">
    <source>
        <dbReference type="Pfam" id="PF04130"/>
    </source>
</evidence>
<dbReference type="InterPro" id="IPR042241">
    <property type="entry name" value="GCP_C_sf"/>
</dbReference>